<proteinExistence type="predicted"/>
<keyword evidence="2" id="KW-1185">Reference proteome</keyword>
<accession>A0A1N7LVF6</accession>
<dbReference type="AlphaFoldDB" id="A0A1N7LVF6"/>
<reference evidence="2" key="1">
    <citation type="submission" date="2017-01" db="EMBL/GenBank/DDBJ databases">
        <authorList>
            <person name="Varghese N."/>
            <person name="Submissions S."/>
        </authorList>
    </citation>
    <scope>NUCLEOTIDE SEQUENCE [LARGE SCALE GENOMIC DNA]</scope>
    <source>
        <strain evidence="2">DSM 21054</strain>
    </source>
</reference>
<sequence length="85" mass="9525">MLRANTGVMSCIEREFYIPYPENTSTRVYMKCMENGPRFVVFLAGEEGNVIVYSQTDAAGNETWYEGDGIASQSAAEIGKRMEIE</sequence>
<dbReference type="Proteomes" id="UP000186917">
    <property type="component" value="Unassembled WGS sequence"/>
</dbReference>
<gene>
    <name evidence="1" type="ORF">SAMN05421788_1011151</name>
</gene>
<dbReference type="EMBL" id="FTOR01000001">
    <property type="protein sequence ID" value="SIS77759.1"/>
    <property type="molecule type" value="Genomic_DNA"/>
</dbReference>
<organism evidence="1 2">
    <name type="scientific">Filimonas lacunae</name>
    <dbReference type="NCBI Taxonomy" id="477680"/>
    <lineage>
        <taxon>Bacteria</taxon>
        <taxon>Pseudomonadati</taxon>
        <taxon>Bacteroidota</taxon>
        <taxon>Chitinophagia</taxon>
        <taxon>Chitinophagales</taxon>
        <taxon>Chitinophagaceae</taxon>
        <taxon>Filimonas</taxon>
    </lineage>
</organism>
<evidence type="ECO:0000313" key="1">
    <source>
        <dbReference type="EMBL" id="SIS77759.1"/>
    </source>
</evidence>
<evidence type="ECO:0000313" key="2">
    <source>
        <dbReference type="Proteomes" id="UP000186917"/>
    </source>
</evidence>
<name>A0A1N7LVF6_9BACT</name>
<protein>
    <submittedName>
        <fullName evidence="1">Uncharacterized protein</fullName>
    </submittedName>
</protein>
<dbReference type="STRING" id="477680.SAMN05421788_1011151"/>